<dbReference type="SMART" id="SM00089">
    <property type="entry name" value="PKD"/>
    <property type="match status" value="2"/>
</dbReference>
<dbReference type="InterPro" id="IPR035986">
    <property type="entry name" value="PKD_dom_sf"/>
</dbReference>
<dbReference type="PROSITE" id="PS51257">
    <property type="entry name" value="PROKAR_LIPOPROTEIN"/>
    <property type="match status" value="1"/>
</dbReference>
<dbReference type="Gene3D" id="2.60.40.10">
    <property type="entry name" value="Immunoglobulins"/>
    <property type="match status" value="4"/>
</dbReference>
<dbReference type="SMART" id="SM00758">
    <property type="entry name" value="PA14"/>
    <property type="match status" value="1"/>
</dbReference>
<dbReference type="InterPro" id="IPR000601">
    <property type="entry name" value="PKD_dom"/>
</dbReference>
<dbReference type="Gene3D" id="2.130.10.80">
    <property type="entry name" value="Galactose oxidase/kelch, beta-propeller"/>
    <property type="match status" value="1"/>
</dbReference>
<dbReference type="SMART" id="SM00607">
    <property type="entry name" value="FTP"/>
    <property type="match status" value="1"/>
</dbReference>
<evidence type="ECO:0000259" key="8">
    <source>
        <dbReference type="PROSITE" id="PS50093"/>
    </source>
</evidence>
<keyword evidence="5" id="KW-1015">Disulfide bond</keyword>
<dbReference type="Proteomes" id="UP000249577">
    <property type="component" value="Unassembled WGS sequence"/>
</dbReference>
<dbReference type="InterPro" id="IPR037524">
    <property type="entry name" value="PA14/GLEYA"/>
</dbReference>
<dbReference type="CDD" id="cd02851">
    <property type="entry name" value="E_set_GO_C"/>
    <property type="match status" value="1"/>
</dbReference>
<proteinExistence type="predicted"/>
<feature type="domain" description="Cytochrome c" evidence="9">
    <location>
        <begin position="1579"/>
        <end position="1683"/>
    </location>
</feature>
<keyword evidence="7" id="KW-0732">Signal</keyword>
<dbReference type="SUPFAM" id="SSF81296">
    <property type="entry name" value="E set domains"/>
    <property type="match status" value="1"/>
</dbReference>
<keyword evidence="2 6" id="KW-0479">Metal-binding</keyword>
<evidence type="ECO:0000256" key="6">
    <source>
        <dbReference type="PROSITE-ProRule" id="PRU00433"/>
    </source>
</evidence>
<dbReference type="Pfam" id="PF03150">
    <property type="entry name" value="CCP_MauG"/>
    <property type="match status" value="1"/>
</dbReference>
<dbReference type="Pfam" id="PF07691">
    <property type="entry name" value="PA14"/>
    <property type="match status" value="1"/>
</dbReference>
<sequence>MAVFREGIGSFAAGVLAAACLFSPGAALAANENVVGQWGGLVSLPLVPSSGAVLKNGKVLLWSADGEFSFASNGTVKATLFDPATLANVRQDATVGHNMFCTGTTLLADGRLLVNGGSNAPVTSLYDPDARSFTRVQNMVTPRGYNGNTILADGSVLTIGGSWSNDAGRKDGEIWTPSGGWRAAPGIISEGMTSPNDLSSTGRDSHYVVIPGGNGRVLYAAPHPTMRWIDTTGSGEVKIAGRRGDDEYATSGNALMYDAGRILKTGGSPTYSGSAASDRAYDIDIRTGTPAVTKLPPMIYPRAYHNTVVLPDGKVMLIGGQTYAASFQDTNSVLVTEVWDPKTGLFRTTAPIAVGRNYHSIALLLPDGRVLSGGGGLCGACTSNHPDLQLYSPGYLFDRNGDPAPRPALVSAPDALVHGRAFSVSTDRPVAAFSLVRMGATTHTVNTDQRRLSLAFSQTGANNYRVETPSNAGYLLPGYWMLFALDAAGVPSVAKIVRVDVNGVADMVAPEAVLTVAGGTVSVQPKATRKSTLARFSGLGLPDGLSVDPLTGAITGSPASVGTYQASLVATLGDQSVSTDFLVVVDPPLGAGDGLLGQYFSNANLAGSPALTRREAVDFDFGTGSPGPNVPAVFSARWTGKLRASRGGVTRFRTTSDDGVRLWIGGKLVVDNWTQHGATDDEGQVELAAGADYDVFLEYFNSGGAGVMRLAWQRPGDPGFAAVPVSELFSGEAPSATNVAQGRPAAQSSVFSGGTADRAVDGGLNGSFGAGSVSHTELEDNPWWQVDLGRRMRVDFVRIWRRSDCCADQAQNLTVLASDADMSGRSLADLMADPSVAKRSYGASNVTDFIDVALHGTARFLRVQSTVRAYLSIAEFQAFGGVANGAPSLVSPGAQTARVGVELTLALTATDPDGDTLVFAAEGLPPGLAIDPATGVVSGVPTAGGGFSSAVTATDPSGLSARASFDWSVTRLTPEVAALPVRPAKVGAQVKYAATILNGEGATYRWNFGDGTRATPFRPAPSAKHVYDKPGVYGAVLTIRAADGRQTTYLFDQSVYEPSTADLRGGASSTSGFEARSSGAGRLWISNPDNDSVAVIAIGSRQRIAEIAVGQSPQGVLVTPQGKVWVANRDSATISVIDANALQVERTIALPAGSRPYGLARLAGGQVVATLEALGRVMLLGPNGEDWGTAEVGPSPRHVSVNADSTLAYVSRFVTPPLPGENTATVATTGAAGGPVGGEIRVVNLAGAVERTIVLGPSDQVDTTVSGRGVPNYLGAAAITPDGRSAWAPSKQDNVFRGALRSGEGLNFQNTVRAIVSRVDLATGKEDLSSRIDVDNSGVAAAVAIHPTGAYLFVALPTSREVAVLDPAGRREIFRFRVGRAPQTLTLTPDGATLLVGNFMDRTVSIVDLRKLTTQGRKEVDILATVPTVKKDKLGAQVLLGKQIFYDAADTRIARDGYISCASCHDNAEGDGRTWDFTSSGEGLRNTPTLLGKRGMGQGNLHWSANFDEVQDFEGQMRSLAGGTGLMPDALFFAGTRSQPLGDSKAGLSPELDALAAYLKSLSAEPRSPYANADGSLSANGLAGKAVFDRLACANCHSGAAMTNSKDAARMRDVGTIKPSSGSRLGAPLTKIDVPTLRGVWATAPYLHDGSAPTLEAAVRGHSNVRANDADVARLADYLREIGPQ</sequence>
<evidence type="ECO:0000256" key="1">
    <source>
        <dbReference type="ARBA" id="ARBA00022617"/>
    </source>
</evidence>
<dbReference type="InterPro" id="IPR009056">
    <property type="entry name" value="Cyt_c-like_dom"/>
</dbReference>
<dbReference type="Pfam" id="PF18911">
    <property type="entry name" value="PKD_4"/>
    <property type="match status" value="1"/>
</dbReference>
<dbReference type="Gene3D" id="2.60.120.380">
    <property type="match status" value="1"/>
</dbReference>
<feature type="domain" description="PA14" evidence="10">
    <location>
        <begin position="590"/>
        <end position="727"/>
    </location>
</feature>
<dbReference type="EMBL" id="QFPN01000007">
    <property type="protein sequence ID" value="PZQ13587.1"/>
    <property type="molecule type" value="Genomic_DNA"/>
</dbReference>
<dbReference type="PANTHER" id="PTHR32208:SF56">
    <property type="entry name" value="GALACTOSE OXIDASE-RELATED"/>
    <property type="match status" value="1"/>
</dbReference>
<dbReference type="GO" id="GO:0020037">
    <property type="term" value="F:heme binding"/>
    <property type="evidence" value="ECO:0007669"/>
    <property type="project" value="InterPro"/>
</dbReference>
<feature type="signal peptide" evidence="7">
    <location>
        <begin position="1"/>
        <end position="29"/>
    </location>
</feature>
<evidence type="ECO:0000256" key="4">
    <source>
        <dbReference type="ARBA" id="ARBA00023004"/>
    </source>
</evidence>
<dbReference type="InterPro" id="IPR015943">
    <property type="entry name" value="WD40/YVTN_repeat-like_dom_sf"/>
</dbReference>
<organism evidence="11 12">
    <name type="scientific">Ancylobacter novellus</name>
    <name type="common">Thiobacillus novellus</name>
    <dbReference type="NCBI Taxonomy" id="921"/>
    <lineage>
        <taxon>Bacteria</taxon>
        <taxon>Pseudomonadati</taxon>
        <taxon>Pseudomonadota</taxon>
        <taxon>Alphaproteobacteria</taxon>
        <taxon>Hyphomicrobiales</taxon>
        <taxon>Xanthobacteraceae</taxon>
        <taxon>Ancylobacter</taxon>
    </lineage>
</organism>
<evidence type="ECO:0000259" key="9">
    <source>
        <dbReference type="PROSITE" id="PS51007"/>
    </source>
</evidence>
<evidence type="ECO:0000256" key="3">
    <source>
        <dbReference type="ARBA" id="ARBA00022837"/>
    </source>
</evidence>
<dbReference type="InterPro" id="IPR011043">
    <property type="entry name" value="Gal_Oxase/kelch_b-propeller"/>
</dbReference>
<gene>
    <name evidence="11" type="ORF">DI565_13655</name>
</gene>
<dbReference type="Pfam" id="PF21419">
    <property type="entry name" value="RoxA-like_Cyt-c"/>
    <property type="match status" value="1"/>
</dbReference>
<dbReference type="InterPro" id="IPR011658">
    <property type="entry name" value="PA14_dom"/>
</dbReference>
<feature type="domain" description="PKD" evidence="8">
    <location>
        <begin position="998"/>
        <end position="1062"/>
    </location>
</feature>
<dbReference type="InterPro" id="IPR037293">
    <property type="entry name" value="Gal_Oxidase_central_sf"/>
</dbReference>
<dbReference type="GO" id="GO:0016020">
    <property type="term" value="C:membrane"/>
    <property type="evidence" value="ECO:0007669"/>
    <property type="project" value="InterPro"/>
</dbReference>
<name>A0A2W5M1M7_ANCNO</name>
<dbReference type="PROSITE" id="PS51820">
    <property type="entry name" value="PA14"/>
    <property type="match status" value="1"/>
</dbReference>
<dbReference type="PANTHER" id="PTHR32208">
    <property type="entry name" value="SECRETED PROTEIN-RELATED"/>
    <property type="match status" value="1"/>
</dbReference>
<dbReference type="SUPFAM" id="SSF56988">
    <property type="entry name" value="Anthrax protective antigen"/>
    <property type="match status" value="1"/>
</dbReference>
<dbReference type="Pfam" id="PF22633">
    <property type="entry name" value="F5_F8_type_C_2"/>
    <property type="match status" value="1"/>
</dbReference>
<dbReference type="InterPro" id="IPR015919">
    <property type="entry name" value="Cadherin-like_sf"/>
</dbReference>
<evidence type="ECO:0000259" key="10">
    <source>
        <dbReference type="PROSITE" id="PS51820"/>
    </source>
</evidence>
<dbReference type="Gene3D" id="2.130.10.10">
    <property type="entry name" value="YVTN repeat-like/Quinoprotein amine dehydrogenase"/>
    <property type="match status" value="2"/>
</dbReference>
<dbReference type="Gene3D" id="2.60.120.260">
    <property type="entry name" value="Galactose-binding domain-like"/>
    <property type="match status" value="1"/>
</dbReference>
<dbReference type="InterPro" id="IPR036909">
    <property type="entry name" value="Cyt_c-like_dom_sf"/>
</dbReference>
<keyword evidence="4 6" id="KW-0408">Iron</keyword>
<dbReference type="InterPro" id="IPR006585">
    <property type="entry name" value="FTP1"/>
</dbReference>
<dbReference type="InterPro" id="IPR022409">
    <property type="entry name" value="PKD/Chitinase_dom"/>
</dbReference>
<dbReference type="SUPFAM" id="SSF50965">
    <property type="entry name" value="Galactose oxidase, central domain"/>
    <property type="match status" value="1"/>
</dbReference>
<dbReference type="InterPro" id="IPR014756">
    <property type="entry name" value="Ig_E-set"/>
</dbReference>
<dbReference type="Pfam" id="PF05345">
    <property type="entry name" value="He_PIG"/>
    <property type="match status" value="2"/>
</dbReference>
<accession>A0A2W5M1M7</accession>
<dbReference type="GO" id="GO:0005509">
    <property type="term" value="F:calcium ion binding"/>
    <property type="evidence" value="ECO:0007669"/>
    <property type="project" value="InterPro"/>
</dbReference>
<dbReference type="SUPFAM" id="SSF49785">
    <property type="entry name" value="Galactose-binding domain-like"/>
    <property type="match status" value="1"/>
</dbReference>
<dbReference type="SUPFAM" id="SSF50969">
    <property type="entry name" value="YVTN repeat-like/Quinoprotein amine dehydrogenase"/>
    <property type="match status" value="1"/>
</dbReference>
<dbReference type="SUPFAM" id="SSF46626">
    <property type="entry name" value="Cytochrome c"/>
    <property type="match status" value="2"/>
</dbReference>
<dbReference type="GO" id="GO:0016491">
    <property type="term" value="F:oxidoreductase activity"/>
    <property type="evidence" value="ECO:0007669"/>
    <property type="project" value="InterPro"/>
</dbReference>
<dbReference type="PROSITE" id="PS51007">
    <property type="entry name" value="CYTC"/>
    <property type="match status" value="2"/>
</dbReference>
<dbReference type="InterPro" id="IPR013783">
    <property type="entry name" value="Ig-like_fold"/>
</dbReference>
<dbReference type="Gene3D" id="1.10.760.10">
    <property type="entry name" value="Cytochrome c-like domain"/>
    <property type="match status" value="2"/>
</dbReference>
<evidence type="ECO:0000313" key="12">
    <source>
        <dbReference type="Proteomes" id="UP000249577"/>
    </source>
</evidence>
<dbReference type="GO" id="GO:0009055">
    <property type="term" value="F:electron transfer activity"/>
    <property type="evidence" value="ECO:0007669"/>
    <property type="project" value="InterPro"/>
</dbReference>
<dbReference type="PROSITE" id="PS50093">
    <property type="entry name" value="PKD"/>
    <property type="match status" value="1"/>
</dbReference>
<evidence type="ECO:0000256" key="7">
    <source>
        <dbReference type="SAM" id="SignalP"/>
    </source>
</evidence>
<dbReference type="SUPFAM" id="SSF49299">
    <property type="entry name" value="PKD domain"/>
    <property type="match status" value="1"/>
</dbReference>
<feature type="domain" description="Cytochrome c" evidence="9">
    <location>
        <begin position="1436"/>
        <end position="1563"/>
    </location>
</feature>
<keyword evidence="1 6" id="KW-0349">Heme</keyword>
<comment type="caution">
    <text evidence="11">The sequence shown here is derived from an EMBL/GenBank/DDBJ whole genome shotgun (WGS) entry which is preliminary data.</text>
</comment>
<dbReference type="InterPro" id="IPR008979">
    <property type="entry name" value="Galactose-bd-like_sf"/>
</dbReference>
<dbReference type="CDD" id="cd00146">
    <property type="entry name" value="PKD"/>
    <property type="match status" value="1"/>
</dbReference>
<feature type="chain" id="PRO_5016055265" evidence="7">
    <location>
        <begin position="30"/>
        <end position="1685"/>
    </location>
</feature>
<dbReference type="InterPro" id="IPR004852">
    <property type="entry name" value="Di-haem_cyt_c_peroxidsae"/>
</dbReference>
<dbReference type="SUPFAM" id="SSF49313">
    <property type="entry name" value="Cadherin-like"/>
    <property type="match status" value="1"/>
</dbReference>
<evidence type="ECO:0000313" key="11">
    <source>
        <dbReference type="EMBL" id="PZQ13587.1"/>
    </source>
</evidence>
<dbReference type="InterPro" id="IPR011044">
    <property type="entry name" value="Quino_amine_DH_bsu"/>
</dbReference>
<reference evidence="11 12" key="1">
    <citation type="submission" date="2017-08" db="EMBL/GenBank/DDBJ databases">
        <title>Infants hospitalized years apart are colonized by the same room-sourced microbial strains.</title>
        <authorList>
            <person name="Brooks B."/>
            <person name="Olm M.R."/>
            <person name="Firek B.A."/>
            <person name="Baker R."/>
            <person name="Thomas B.C."/>
            <person name="Morowitz M.J."/>
            <person name="Banfield J.F."/>
        </authorList>
    </citation>
    <scope>NUCLEOTIDE SEQUENCE [LARGE SCALE GENOMIC DNA]</scope>
    <source>
        <strain evidence="11">S2_005_003_R2_43</strain>
    </source>
</reference>
<evidence type="ECO:0000256" key="5">
    <source>
        <dbReference type="ARBA" id="ARBA00023157"/>
    </source>
</evidence>
<protein>
    <submittedName>
        <fullName evidence="11">Uncharacterized protein</fullName>
    </submittedName>
</protein>
<dbReference type="Pfam" id="PF09118">
    <property type="entry name" value="GO-like_E_set"/>
    <property type="match status" value="1"/>
</dbReference>
<dbReference type="InterPro" id="IPR015202">
    <property type="entry name" value="GO-like_E_set"/>
</dbReference>
<evidence type="ECO:0000256" key="2">
    <source>
        <dbReference type="ARBA" id="ARBA00022723"/>
    </source>
</evidence>
<keyword evidence="3" id="KW-0106">Calcium</keyword>